<dbReference type="InterPro" id="IPR000845">
    <property type="entry name" value="Nucleoside_phosphorylase_d"/>
</dbReference>
<dbReference type="AlphaFoldDB" id="A0A926NCW2"/>
<dbReference type="GO" id="GO:0005829">
    <property type="term" value="C:cytosol"/>
    <property type="evidence" value="ECO:0007669"/>
    <property type="project" value="TreeGrafter"/>
</dbReference>
<comment type="caution">
    <text evidence="4">The sequence shown here is derived from an EMBL/GenBank/DDBJ whole genome shotgun (WGS) entry which is preliminary data.</text>
</comment>
<gene>
    <name evidence="4" type="ORF">IC620_11895</name>
</gene>
<evidence type="ECO:0000256" key="1">
    <source>
        <dbReference type="ARBA" id="ARBA00022676"/>
    </source>
</evidence>
<reference evidence="4" key="1">
    <citation type="submission" date="2020-09" db="EMBL/GenBank/DDBJ databases">
        <title>A novel bacterium of genus Hazenella, isolated from South China Sea.</title>
        <authorList>
            <person name="Huang H."/>
            <person name="Mo K."/>
            <person name="Hu Y."/>
        </authorList>
    </citation>
    <scope>NUCLEOTIDE SEQUENCE</scope>
    <source>
        <strain evidence="4">IB182357</strain>
    </source>
</reference>
<evidence type="ECO:0000313" key="4">
    <source>
        <dbReference type="EMBL" id="MBD1373055.1"/>
    </source>
</evidence>
<keyword evidence="5" id="KW-1185">Reference proteome</keyword>
<dbReference type="PANTHER" id="PTHR42679:SF2">
    <property type="entry name" value="S-METHYL-5'-THIOADENOSINE PHOSPHORYLASE"/>
    <property type="match status" value="1"/>
</dbReference>
<dbReference type="GO" id="GO:0009116">
    <property type="term" value="P:nucleoside metabolic process"/>
    <property type="evidence" value="ECO:0007669"/>
    <property type="project" value="InterPro"/>
</dbReference>
<name>A0A926NCW2_9BACL</name>
<dbReference type="Pfam" id="PF01048">
    <property type="entry name" value="PNP_UDP_1"/>
    <property type="match status" value="1"/>
</dbReference>
<feature type="domain" description="Nucleoside phosphorylase" evidence="3">
    <location>
        <begin position="38"/>
        <end position="253"/>
    </location>
</feature>
<sequence>MSHIPQTDFAIIGGSSTFSIRFPEDIERDDVTVLEKGLVFDTPYGESPTFKLLQIGDKEVLTCRMHGWRPGVVSRGQASKQVFWVLEQAGVKKIFAEGGVGAINHLLELRDIVIPDDYIDHSMRQDIGFNSPYLLVMRDPICPTQKDALYHVAKERVMEEGRYVYKRGTYVNTDGRHFESRAEVQMFKGWHGDIVGQSITPEVYLAREIGACYAGIYMVVNYAEGIIKDWAHKDLKDIFFQESKTIAHILIDSIKGIDANQESCECLSLRKKTLLENYFSE</sequence>
<dbReference type="CDD" id="cd09010">
    <property type="entry name" value="MTAP_SsMTAPII_like_MTIP"/>
    <property type="match status" value="1"/>
</dbReference>
<protein>
    <submittedName>
        <fullName evidence="4">MTAP family purine nucleoside phosphorylase</fullName>
    </submittedName>
</protein>
<keyword evidence="2" id="KW-0808">Transferase</keyword>
<dbReference type="GO" id="GO:0019509">
    <property type="term" value="P:L-methionine salvage from methylthioadenosine"/>
    <property type="evidence" value="ECO:0007669"/>
    <property type="project" value="TreeGrafter"/>
</dbReference>
<proteinExistence type="predicted"/>
<dbReference type="PANTHER" id="PTHR42679">
    <property type="entry name" value="S-METHYL-5'-THIOADENOSINE PHOSPHORYLASE"/>
    <property type="match status" value="1"/>
</dbReference>
<dbReference type="SUPFAM" id="SSF53167">
    <property type="entry name" value="Purine and uridine phosphorylases"/>
    <property type="match status" value="1"/>
</dbReference>
<dbReference type="GO" id="GO:0017061">
    <property type="term" value="F:S-methyl-5-thioadenosine phosphorylase activity"/>
    <property type="evidence" value="ECO:0007669"/>
    <property type="project" value="InterPro"/>
</dbReference>
<dbReference type="Proteomes" id="UP000661691">
    <property type="component" value="Unassembled WGS sequence"/>
</dbReference>
<evidence type="ECO:0000313" key="5">
    <source>
        <dbReference type="Proteomes" id="UP000661691"/>
    </source>
</evidence>
<organism evidence="4 5">
    <name type="scientific">Polycladospora coralii</name>
    <dbReference type="NCBI Taxonomy" id="2771432"/>
    <lineage>
        <taxon>Bacteria</taxon>
        <taxon>Bacillati</taxon>
        <taxon>Bacillota</taxon>
        <taxon>Bacilli</taxon>
        <taxon>Bacillales</taxon>
        <taxon>Thermoactinomycetaceae</taxon>
        <taxon>Polycladospora</taxon>
    </lineage>
</organism>
<evidence type="ECO:0000259" key="3">
    <source>
        <dbReference type="Pfam" id="PF01048"/>
    </source>
</evidence>
<dbReference type="RefSeq" id="WP_191138790.1">
    <property type="nucleotide sequence ID" value="NZ_JACXAG020000001.1"/>
</dbReference>
<dbReference type="InterPro" id="IPR035994">
    <property type="entry name" value="Nucleoside_phosphorylase_sf"/>
</dbReference>
<dbReference type="Gene3D" id="3.40.50.1580">
    <property type="entry name" value="Nucleoside phosphorylase domain"/>
    <property type="match status" value="1"/>
</dbReference>
<accession>A0A926NCW2</accession>
<keyword evidence="1" id="KW-0328">Glycosyltransferase</keyword>
<dbReference type="InterPro" id="IPR010044">
    <property type="entry name" value="MTAP"/>
</dbReference>
<dbReference type="EMBL" id="JACXAH010000016">
    <property type="protein sequence ID" value="MBD1373055.1"/>
    <property type="molecule type" value="Genomic_DNA"/>
</dbReference>
<evidence type="ECO:0000256" key="2">
    <source>
        <dbReference type="ARBA" id="ARBA00022679"/>
    </source>
</evidence>